<evidence type="ECO:0000313" key="2">
    <source>
        <dbReference type="EMBL" id="MFC5822446.1"/>
    </source>
</evidence>
<keyword evidence="1" id="KW-0472">Membrane</keyword>
<keyword evidence="3" id="KW-1185">Reference proteome</keyword>
<evidence type="ECO:0000256" key="1">
    <source>
        <dbReference type="SAM" id="Phobius"/>
    </source>
</evidence>
<organism evidence="2 3">
    <name type="scientific">Nonomuraea insulae</name>
    <dbReference type="NCBI Taxonomy" id="1616787"/>
    <lineage>
        <taxon>Bacteria</taxon>
        <taxon>Bacillati</taxon>
        <taxon>Actinomycetota</taxon>
        <taxon>Actinomycetes</taxon>
        <taxon>Streptosporangiales</taxon>
        <taxon>Streptosporangiaceae</taxon>
        <taxon>Nonomuraea</taxon>
    </lineage>
</organism>
<keyword evidence="1" id="KW-1133">Transmembrane helix</keyword>
<dbReference type="InterPro" id="IPR009339">
    <property type="entry name" value="DUF998"/>
</dbReference>
<accession>A0ABW1CCJ0</accession>
<evidence type="ECO:0000313" key="3">
    <source>
        <dbReference type="Proteomes" id="UP001596058"/>
    </source>
</evidence>
<sequence length="235" mass="24822">MTSHDLPVATSLTSRWLLGCGVIAGPLFTVAWLAEGATRAHYNPLRHPVSTLQLGDLGWMQVLNFIVTGLLTLAFAVGLRRALRPLGASIWGPLLIGAYAIGLIGAGIFVTDPAGGYPPGSPTFSDTYSDLHAALHDRFSIPVFVALPAACAVMAVRFARWGRRGWAGYSALTATGLVVGYVFTAMALTQVAGLAEFGGLFQRGTLVLGSAWSTLLALHLLRSKVRAEPGRPGRL</sequence>
<dbReference type="Pfam" id="PF06197">
    <property type="entry name" value="DUF998"/>
    <property type="match status" value="1"/>
</dbReference>
<proteinExistence type="predicted"/>
<reference evidence="3" key="1">
    <citation type="journal article" date="2019" name="Int. J. Syst. Evol. Microbiol.">
        <title>The Global Catalogue of Microorganisms (GCM) 10K type strain sequencing project: providing services to taxonomists for standard genome sequencing and annotation.</title>
        <authorList>
            <consortium name="The Broad Institute Genomics Platform"/>
            <consortium name="The Broad Institute Genome Sequencing Center for Infectious Disease"/>
            <person name="Wu L."/>
            <person name="Ma J."/>
        </authorList>
    </citation>
    <scope>NUCLEOTIDE SEQUENCE [LARGE SCALE GENOMIC DNA]</scope>
    <source>
        <strain evidence="3">CCUG 53903</strain>
    </source>
</reference>
<feature type="transmembrane region" description="Helical" evidence="1">
    <location>
        <begin position="166"/>
        <end position="188"/>
    </location>
</feature>
<comment type="caution">
    <text evidence="2">The sequence shown here is derived from an EMBL/GenBank/DDBJ whole genome shotgun (WGS) entry which is preliminary data.</text>
</comment>
<feature type="transmembrane region" description="Helical" evidence="1">
    <location>
        <begin position="58"/>
        <end position="79"/>
    </location>
</feature>
<dbReference type="RefSeq" id="WP_379511999.1">
    <property type="nucleotide sequence ID" value="NZ_JBHSPA010000003.1"/>
</dbReference>
<dbReference type="EMBL" id="JBHSPA010000003">
    <property type="protein sequence ID" value="MFC5822446.1"/>
    <property type="molecule type" value="Genomic_DNA"/>
</dbReference>
<feature type="transmembrane region" description="Helical" evidence="1">
    <location>
        <begin position="200"/>
        <end position="221"/>
    </location>
</feature>
<gene>
    <name evidence="2" type="ORF">ACFPZ3_01125</name>
</gene>
<feature type="transmembrane region" description="Helical" evidence="1">
    <location>
        <begin position="139"/>
        <end position="159"/>
    </location>
</feature>
<name>A0ABW1CCJ0_9ACTN</name>
<keyword evidence="1" id="KW-0812">Transmembrane</keyword>
<protein>
    <submittedName>
        <fullName evidence="2">DUF998 domain-containing protein</fullName>
    </submittedName>
</protein>
<feature type="transmembrane region" description="Helical" evidence="1">
    <location>
        <begin position="91"/>
        <end position="110"/>
    </location>
</feature>
<feature type="transmembrane region" description="Helical" evidence="1">
    <location>
        <begin position="12"/>
        <end position="34"/>
    </location>
</feature>
<dbReference type="Proteomes" id="UP001596058">
    <property type="component" value="Unassembled WGS sequence"/>
</dbReference>